<keyword evidence="3" id="KW-1185">Reference proteome</keyword>
<protein>
    <recommendedName>
        <fullName evidence="4">Phosphatase PAP2 family protein</fullName>
    </recommendedName>
</protein>
<dbReference type="RefSeq" id="WP_245119036.1">
    <property type="nucleotide sequence ID" value="NZ_CP095061.1"/>
</dbReference>
<evidence type="ECO:0000313" key="2">
    <source>
        <dbReference type="EMBL" id="UOQ65026.1"/>
    </source>
</evidence>
<proteinExistence type="predicted"/>
<keyword evidence="1" id="KW-0812">Transmembrane</keyword>
<name>A0ABY4G2L5_9BACT</name>
<accession>A0ABY4G2L5</accession>
<reference evidence="2" key="1">
    <citation type="submission" date="2022-04" db="EMBL/GenBank/DDBJ databases">
        <title>Hymenobacter sp. isolated from the air.</title>
        <authorList>
            <person name="Won M."/>
            <person name="Lee C.-M."/>
            <person name="Woen H.-Y."/>
            <person name="Kwon S.-W."/>
        </authorList>
    </citation>
    <scope>NUCLEOTIDE SEQUENCE</scope>
    <source>
        <strain evidence="2">5420S-77</strain>
    </source>
</reference>
<keyword evidence="1" id="KW-1133">Transmembrane helix</keyword>
<dbReference type="Proteomes" id="UP000830401">
    <property type="component" value="Chromosome"/>
</dbReference>
<evidence type="ECO:0000313" key="3">
    <source>
        <dbReference type="Proteomes" id="UP000830401"/>
    </source>
</evidence>
<organism evidence="2 3">
    <name type="scientific">Hymenobacter volaticus</name>
    <dbReference type="NCBI Taxonomy" id="2932254"/>
    <lineage>
        <taxon>Bacteria</taxon>
        <taxon>Pseudomonadati</taxon>
        <taxon>Bacteroidota</taxon>
        <taxon>Cytophagia</taxon>
        <taxon>Cytophagales</taxon>
        <taxon>Hymenobacteraceae</taxon>
        <taxon>Hymenobacter</taxon>
    </lineage>
</organism>
<dbReference type="EMBL" id="CP095061">
    <property type="protein sequence ID" value="UOQ65026.1"/>
    <property type="molecule type" value="Genomic_DNA"/>
</dbReference>
<keyword evidence="1" id="KW-0472">Membrane</keyword>
<evidence type="ECO:0008006" key="4">
    <source>
        <dbReference type="Google" id="ProtNLM"/>
    </source>
</evidence>
<gene>
    <name evidence="2" type="ORF">MUN86_15825</name>
</gene>
<feature type="transmembrane region" description="Helical" evidence="1">
    <location>
        <begin position="82"/>
        <end position="100"/>
    </location>
</feature>
<feature type="transmembrane region" description="Helical" evidence="1">
    <location>
        <begin position="134"/>
        <end position="164"/>
    </location>
</feature>
<feature type="transmembrane region" description="Helical" evidence="1">
    <location>
        <begin position="106"/>
        <end position="127"/>
    </location>
</feature>
<sequence length="204" mass="22253">MMISAPVRRLAAVISWLGHPLLTSTAFVSFMAWQKLDDDPTARWSLGSVATMAALIGIWSFRQTYRGAYSNFDISQQEQRRSFYPVLLLLLGLATGVLFWQQAGLFRYGLLAAWLLLLTCYAVNFWLKISLHAALSFFLACVVLHLYSKWGVSALLLAAVVAASRLVLRRHTLPELVAGIVAGVVAGGGLAWFLAHAAVNGTGS</sequence>
<evidence type="ECO:0000256" key="1">
    <source>
        <dbReference type="SAM" id="Phobius"/>
    </source>
</evidence>
<feature type="transmembrane region" description="Helical" evidence="1">
    <location>
        <begin position="176"/>
        <end position="199"/>
    </location>
</feature>
<feature type="transmembrane region" description="Helical" evidence="1">
    <location>
        <begin position="42"/>
        <end position="61"/>
    </location>
</feature>